<feature type="region of interest" description="Disordered" evidence="3">
    <location>
        <begin position="1"/>
        <end position="136"/>
    </location>
</feature>
<feature type="compositionally biased region" description="Low complexity" evidence="3">
    <location>
        <begin position="47"/>
        <end position="69"/>
    </location>
</feature>
<evidence type="ECO:0000313" key="5">
    <source>
        <dbReference type="EMBL" id="REF37313.1"/>
    </source>
</evidence>
<keyword evidence="4" id="KW-0812">Transmembrane</keyword>
<gene>
    <name evidence="5" type="ORF">DFJ64_2757</name>
</gene>
<keyword evidence="6" id="KW-1185">Reference proteome</keyword>
<evidence type="ECO:0000256" key="3">
    <source>
        <dbReference type="SAM" id="MobiDB-lite"/>
    </source>
</evidence>
<dbReference type="PANTHER" id="PTHR37042">
    <property type="entry name" value="OUTER MEMBRANE PROTEIN RV1973"/>
    <property type="match status" value="1"/>
</dbReference>
<accession>A0A3D9V9D4</accession>
<dbReference type="PANTHER" id="PTHR37042:SF4">
    <property type="entry name" value="OUTER MEMBRANE PROTEIN RV1973"/>
    <property type="match status" value="1"/>
</dbReference>
<feature type="transmembrane region" description="Helical" evidence="4">
    <location>
        <begin position="141"/>
        <end position="162"/>
    </location>
</feature>
<dbReference type="AlphaFoldDB" id="A0A3D9V9D4"/>
<sequence length="295" mass="29921">MTAEDASPEAPPGTATAGRGTTGSTGTDSTGTGSTGAGSTGTGSTGAGSTSAGTATADPAAAEGTTPEAGRADARDAGSTESAAAGHDVTEADAPGSDVTRDATEAAAAEAAGTETPAGAETPAGTETPAGGAPRQRGATLLSGALAVLLVAAVVAAVFLGMEARRLSELERQRAEAVRTARQLVVDFLTHDYRSFERTQRNVLALSSGDFAEQYRASARKLRDFIREVRSVSEGEVLEAGVVSFDPDSARVLVVADADVTNVATETPQPRHYRIQVDLSREEAGWRVVDLTFVG</sequence>
<evidence type="ECO:0000256" key="4">
    <source>
        <dbReference type="SAM" id="Phobius"/>
    </source>
</evidence>
<name>A0A3D9V9D4_THECX</name>
<feature type="compositionally biased region" description="Low complexity" evidence="3">
    <location>
        <begin position="105"/>
        <end position="134"/>
    </location>
</feature>
<comment type="subcellular location">
    <subcellularLocation>
        <location evidence="1">Membrane</location>
    </subcellularLocation>
</comment>
<dbReference type="OrthoDB" id="3395172at2"/>
<reference evidence="5 6" key="1">
    <citation type="submission" date="2018-08" db="EMBL/GenBank/DDBJ databases">
        <title>Sequencing the genomes of 1000 actinobacteria strains.</title>
        <authorList>
            <person name="Klenk H.-P."/>
        </authorList>
    </citation>
    <scope>NUCLEOTIDE SEQUENCE [LARGE SCALE GENOMIC DNA]</scope>
    <source>
        <strain evidence="5 6">DSM 22891</strain>
    </source>
</reference>
<evidence type="ECO:0000313" key="6">
    <source>
        <dbReference type="Proteomes" id="UP000256485"/>
    </source>
</evidence>
<keyword evidence="2 4" id="KW-0472">Membrane</keyword>
<feature type="compositionally biased region" description="Gly residues" evidence="3">
    <location>
        <begin position="33"/>
        <end position="46"/>
    </location>
</feature>
<comment type="caution">
    <text evidence="5">The sequence shown here is derived from an EMBL/GenBank/DDBJ whole genome shotgun (WGS) entry which is preliminary data.</text>
</comment>
<dbReference type="Proteomes" id="UP000256485">
    <property type="component" value="Unassembled WGS sequence"/>
</dbReference>
<organism evidence="5 6">
    <name type="scientific">Thermasporomyces composti</name>
    <dbReference type="NCBI Taxonomy" id="696763"/>
    <lineage>
        <taxon>Bacteria</taxon>
        <taxon>Bacillati</taxon>
        <taxon>Actinomycetota</taxon>
        <taxon>Actinomycetes</taxon>
        <taxon>Propionibacteriales</taxon>
        <taxon>Nocardioidaceae</taxon>
        <taxon>Thermasporomyces</taxon>
    </lineage>
</organism>
<keyword evidence="4" id="KW-1133">Transmembrane helix</keyword>
<evidence type="ECO:0000256" key="2">
    <source>
        <dbReference type="ARBA" id="ARBA00023136"/>
    </source>
</evidence>
<feature type="compositionally biased region" description="Low complexity" evidence="3">
    <location>
        <begin position="12"/>
        <end position="32"/>
    </location>
</feature>
<proteinExistence type="predicted"/>
<dbReference type="GO" id="GO:0016020">
    <property type="term" value="C:membrane"/>
    <property type="evidence" value="ECO:0007669"/>
    <property type="project" value="UniProtKB-SubCell"/>
</dbReference>
<evidence type="ECO:0000256" key="1">
    <source>
        <dbReference type="ARBA" id="ARBA00004370"/>
    </source>
</evidence>
<dbReference type="EMBL" id="QTUC01000001">
    <property type="protein sequence ID" value="REF37313.1"/>
    <property type="molecule type" value="Genomic_DNA"/>
</dbReference>
<protein>
    <submittedName>
        <fullName evidence="5">Mce-associated membrane protein</fullName>
    </submittedName>
</protein>